<comment type="subcellular location">
    <subcellularLocation>
        <location evidence="1">Cell membrane</location>
        <topology evidence="1">Multi-pass membrane protein</topology>
    </subcellularLocation>
</comment>
<dbReference type="Gene3D" id="1.10.287.950">
    <property type="entry name" value="Methyl-accepting chemotaxis protein"/>
    <property type="match status" value="1"/>
</dbReference>
<evidence type="ECO:0000259" key="13">
    <source>
        <dbReference type="PROSITE" id="PS50885"/>
    </source>
</evidence>
<proteinExistence type="inferred from homology"/>
<dbReference type="InterPro" id="IPR004090">
    <property type="entry name" value="Chemotax_Me-accpt_rcpt"/>
</dbReference>
<comment type="caution">
    <text evidence="14">The sequence shown here is derived from an EMBL/GenBank/DDBJ whole genome shotgun (WGS) entry which is preliminary data.</text>
</comment>
<dbReference type="EMBL" id="RJVG01000002">
    <property type="protein sequence ID" value="ROR30540.1"/>
    <property type="molecule type" value="Genomic_DNA"/>
</dbReference>
<evidence type="ECO:0000256" key="1">
    <source>
        <dbReference type="ARBA" id="ARBA00004651"/>
    </source>
</evidence>
<dbReference type="InterPro" id="IPR033479">
    <property type="entry name" value="dCache_1"/>
</dbReference>
<evidence type="ECO:0000256" key="11">
    <source>
        <dbReference type="SAM" id="Phobius"/>
    </source>
</evidence>
<dbReference type="Gene3D" id="3.30.450.20">
    <property type="entry name" value="PAS domain"/>
    <property type="match status" value="1"/>
</dbReference>
<feature type="domain" description="Methyl-accepting transducer" evidence="12">
    <location>
        <begin position="404"/>
        <end position="675"/>
    </location>
</feature>
<evidence type="ECO:0000256" key="5">
    <source>
        <dbReference type="ARBA" id="ARBA00022989"/>
    </source>
</evidence>
<dbReference type="InterPro" id="IPR029151">
    <property type="entry name" value="Sensor-like_sf"/>
</dbReference>
<accession>A0A3N1XV92</accession>
<dbReference type="PANTHER" id="PTHR32089">
    <property type="entry name" value="METHYL-ACCEPTING CHEMOTAXIS PROTEIN MCPB"/>
    <property type="match status" value="1"/>
</dbReference>
<dbReference type="PANTHER" id="PTHR32089:SF112">
    <property type="entry name" value="LYSOZYME-LIKE PROTEIN-RELATED"/>
    <property type="match status" value="1"/>
</dbReference>
<evidence type="ECO:0000256" key="3">
    <source>
        <dbReference type="ARBA" id="ARBA00022500"/>
    </source>
</evidence>
<dbReference type="SMART" id="SM00304">
    <property type="entry name" value="HAMP"/>
    <property type="match status" value="1"/>
</dbReference>
<dbReference type="Pfam" id="PF02743">
    <property type="entry name" value="dCache_1"/>
    <property type="match status" value="1"/>
</dbReference>
<evidence type="ECO:0000256" key="8">
    <source>
        <dbReference type="ARBA" id="ARBA00029447"/>
    </source>
</evidence>
<dbReference type="InterPro" id="IPR004089">
    <property type="entry name" value="MCPsignal_dom"/>
</dbReference>
<evidence type="ECO:0000256" key="4">
    <source>
        <dbReference type="ARBA" id="ARBA00022692"/>
    </source>
</evidence>
<keyword evidence="3" id="KW-0145">Chemotaxis</keyword>
<dbReference type="InterPro" id="IPR003660">
    <property type="entry name" value="HAMP_dom"/>
</dbReference>
<dbReference type="GO" id="GO:0006935">
    <property type="term" value="P:chemotaxis"/>
    <property type="evidence" value="ECO:0007669"/>
    <property type="project" value="UniProtKB-KW"/>
</dbReference>
<evidence type="ECO:0000256" key="9">
    <source>
        <dbReference type="PROSITE-ProRule" id="PRU00284"/>
    </source>
</evidence>
<dbReference type="Proteomes" id="UP000273083">
    <property type="component" value="Unassembled WGS sequence"/>
</dbReference>
<dbReference type="GO" id="GO:0005886">
    <property type="term" value="C:plasma membrane"/>
    <property type="evidence" value="ECO:0007669"/>
    <property type="project" value="UniProtKB-SubCell"/>
</dbReference>
<evidence type="ECO:0000313" key="15">
    <source>
        <dbReference type="Proteomes" id="UP000273083"/>
    </source>
</evidence>
<dbReference type="AlphaFoldDB" id="A0A3N1XV92"/>
<dbReference type="Gene3D" id="6.10.340.10">
    <property type="match status" value="1"/>
</dbReference>
<keyword evidence="2" id="KW-1003">Cell membrane</keyword>
<protein>
    <submittedName>
        <fullName evidence="14">Methyl-accepting chemotaxis sensory transducer with Cache sensor</fullName>
    </submittedName>
</protein>
<keyword evidence="4 11" id="KW-0812">Transmembrane</keyword>
<evidence type="ECO:0000256" key="6">
    <source>
        <dbReference type="ARBA" id="ARBA00023136"/>
    </source>
</evidence>
<dbReference type="PRINTS" id="PR00260">
    <property type="entry name" value="CHEMTRNSDUCR"/>
</dbReference>
<dbReference type="Pfam" id="PF00672">
    <property type="entry name" value="HAMP"/>
    <property type="match status" value="1"/>
</dbReference>
<evidence type="ECO:0000256" key="7">
    <source>
        <dbReference type="ARBA" id="ARBA00023224"/>
    </source>
</evidence>
<dbReference type="GO" id="GO:0004888">
    <property type="term" value="F:transmembrane signaling receptor activity"/>
    <property type="evidence" value="ECO:0007669"/>
    <property type="project" value="InterPro"/>
</dbReference>
<evidence type="ECO:0000259" key="12">
    <source>
        <dbReference type="PROSITE" id="PS50111"/>
    </source>
</evidence>
<dbReference type="PROSITE" id="PS50111">
    <property type="entry name" value="CHEMOTAXIS_TRANSDUC_2"/>
    <property type="match status" value="1"/>
</dbReference>
<dbReference type="SUPFAM" id="SSF58104">
    <property type="entry name" value="Methyl-accepting chemotaxis protein (MCP) signaling domain"/>
    <property type="match status" value="1"/>
</dbReference>
<reference evidence="14 15" key="1">
    <citation type="submission" date="2018-11" db="EMBL/GenBank/DDBJ databases">
        <title>Genomic Encyclopedia of Type Strains, Phase IV (KMG-IV): sequencing the most valuable type-strain genomes for metagenomic binning, comparative biology and taxonomic classification.</title>
        <authorList>
            <person name="Goeker M."/>
        </authorList>
    </citation>
    <scope>NUCLEOTIDE SEQUENCE [LARGE SCALE GENOMIC DNA]</scope>
    <source>
        <strain evidence="14 15">DSM 26537</strain>
    </source>
</reference>
<evidence type="ECO:0000256" key="10">
    <source>
        <dbReference type="SAM" id="Coils"/>
    </source>
</evidence>
<feature type="transmembrane region" description="Helical" evidence="11">
    <location>
        <begin position="314"/>
        <end position="336"/>
    </location>
</feature>
<name>A0A3N1XV92_9FIRM</name>
<evidence type="ECO:0000256" key="2">
    <source>
        <dbReference type="ARBA" id="ARBA00022475"/>
    </source>
</evidence>
<dbReference type="CDD" id="cd18773">
    <property type="entry name" value="PDC1_HK_sensor"/>
    <property type="match status" value="1"/>
</dbReference>
<keyword evidence="10" id="KW-0175">Coiled coil</keyword>
<keyword evidence="7 9" id="KW-0807">Transducer</keyword>
<gene>
    <name evidence="14" type="ORF">EDD66_102192</name>
</gene>
<organism evidence="14 15">
    <name type="scientific">Mobilisporobacter senegalensis</name>
    <dbReference type="NCBI Taxonomy" id="1329262"/>
    <lineage>
        <taxon>Bacteria</taxon>
        <taxon>Bacillati</taxon>
        <taxon>Bacillota</taxon>
        <taxon>Clostridia</taxon>
        <taxon>Lachnospirales</taxon>
        <taxon>Lachnospiraceae</taxon>
        <taxon>Mobilisporobacter</taxon>
    </lineage>
</organism>
<keyword evidence="6 11" id="KW-0472">Membrane</keyword>
<sequence>MKSIKNKLILVTLILVLIPLIGSTVLGFTLSYNELKGQAIQNQTKLADSVADNVLSFVDKAYSLTEHLSVSDSITDFNPTAQSNALAGTVERHPYFDLLYVQGTDGMQTARSAGELGDRSSRWWFTKMIDDKTPFVSQSYYSLSGNKPVTSIFFPINQNGSFKGIMGADLSLDALQQIVEEKSQDGSYTYIIDGEGVVIAHPEKTQVSELYNYKTLQKTVQVMDAQGNVVLDADGNETTEVQPIEVAKEIQTITTKVLSGESGTSEYKDLKGDEVISAYESIKIPGESAPWAVITVQKQSDALSIINNMQNRNIIMIAILIPIVILITYFISSSITKPIVNLMKLMEQANQGDLTVKSNYHSKNELGKLSNSFNSMIMGMKTLIEEIQKTALEVSHSSNMLAATTEDTAKATEEVAKTIVEVATGANNQALEAEDGSKEVQRLAAEVDNMTYFIEESSTSSKQVNEANKNGMNTIMLLEEKNKENNRVTNELLNVIESLKDKANTIGQIVETITSISEQTNLLSLNAAIEAARAGDAGKGFAVVASEVKNLAESSAASSNDVKDIITSIQKDILKAQQTMEETEKVIQAQNEAVNNTKESFVSIDKGVENIVSKISNITNSLDLVIESKTRVMTMIEHVSVVSEETAVAAQEVSAATEEQNAASEQVNALAEEMNEMAKHMESAVKAFQI</sequence>
<dbReference type="CDD" id="cd06225">
    <property type="entry name" value="HAMP"/>
    <property type="match status" value="1"/>
</dbReference>
<dbReference type="OrthoDB" id="9814363at2"/>
<feature type="coiled-coil region" evidence="10">
    <location>
        <begin position="566"/>
        <end position="600"/>
    </location>
</feature>
<keyword evidence="15" id="KW-1185">Reference proteome</keyword>
<feature type="domain" description="HAMP" evidence="13">
    <location>
        <begin position="333"/>
        <end position="385"/>
    </location>
</feature>
<dbReference type="Pfam" id="PF00015">
    <property type="entry name" value="MCPsignal"/>
    <property type="match status" value="1"/>
</dbReference>
<keyword evidence="5 11" id="KW-1133">Transmembrane helix</keyword>
<dbReference type="SUPFAM" id="SSF103190">
    <property type="entry name" value="Sensory domain-like"/>
    <property type="match status" value="1"/>
</dbReference>
<dbReference type="SMART" id="SM00283">
    <property type="entry name" value="MA"/>
    <property type="match status" value="1"/>
</dbReference>
<comment type="similarity">
    <text evidence="8">Belongs to the methyl-accepting chemotaxis (MCP) protein family.</text>
</comment>
<dbReference type="RefSeq" id="WP_123608238.1">
    <property type="nucleotide sequence ID" value="NZ_RJVG01000002.1"/>
</dbReference>
<evidence type="ECO:0000313" key="14">
    <source>
        <dbReference type="EMBL" id="ROR30540.1"/>
    </source>
</evidence>
<dbReference type="PROSITE" id="PS50885">
    <property type="entry name" value="HAMP"/>
    <property type="match status" value="1"/>
</dbReference>
<dbReference type="GO" id="GO:0007165">
    <property type="term" value="P:signal transduction"/>
    <property type="evidence" value="ECO:0007669"/>
    <property type="project" value="UniProtKB-KW"/>
</dbReference>